<keyword evidence="3" id="KW-0813">Transport</keyword>
<protein>
    <submittedName>
        <fullName evidence="6">ABC transporter substrate-binding protein</fullName>
    </submittedName>
</protein>
<accession>A0ABS6BKX4</accession>
<dbReference type="PANTHER" id="PTHR30290:SF10">
    <property type="entry name" value="PERIPLASMIC OLIGOPEPTIDE-BINDING PROTEIN-RELATED"/>
    <property type="match status" value="1"/>
</dbReference>
<organism evidence="6 7">
    <name type="scientific">Sphingomonas quercus</name>
    <dbReference type="NCBI Taxonomy" id="2842451"/>
    <lineage>
        <taxon>Bacteria</taxon>
        <taxon>Pseudomonadati</taxon>
        <taxon>Pseudomonadota</taxon>
        <taxon>Alphaproteobacteria</taxon>
        <taxon>Sphingomonadales</taxon>
        <taxon>Sphingomonadaceae</taxon>
        <taxon>Sphingomonas</taxon>
    </lineage>
</organism>
<comment type="similarity">
    <text evidence="2">Belongs to the bacterial solute-binding protein 5 family.</text>
</comment>
<evidence type="ECO:0000256" key="3">
    <source>
        <dbReference type="ARBA" id="ARBA00022448"/>
    </source>
</evidence>
<evidence type="ECO:0000313" key="7">
    <source>
        <dbReference type="Proteomes" id="UP000776276"/>
    </source>
</evidence>
<evidence type="ECO:0000256" key="1">
    <source>
        <dbReference type="ARBA" id="ARBA00004418"/>
    </source>
</evidence>
<proteinExistence type="inferred from homology"/>
<sequence length="492" mass="52947">MKQCVRLLMPLLLAGCGLGGDDKPIVVSVIGPAPKLADRARHPLEAPAALLTDATAQGLVAFDASGQTEPALAERWTVSNNGLSIIFRLSDVDWADGRPVEAADVARRLKLAIAQRSRNPYLPITGAITDIVAVTPQVVDVRLSSPRPNLLQLFAQPEFAVMQDDEGSGPYLASVAKDGAIVLRPRVMQDPEADPGAPLQTDADTIRLRGERVAAAVVRFAMGRSDGVLGGRFVDLPIAHAASELPPGALRFDPATGLFGLTFAEAPSDSFIGTPTVRRALAMAIDREALVAAFDAPGWQPETRLIGGDVADLPMASEPDWADQPLDTRRTDAAASIAIWRSAHGEPPALRVALPDGPGSRLVFARLAQDWRALGVAVTRVAADAPADLRLVDQVAPGEIASWYLRRFACAMKVPCTSESDRALIAARNAPTLAERTVMLREADRLITQNVPYIALARPLRWSLVGRRMTGWRESPRAFHPARHLRADRDRR</sequence>
<keyword evidence="7" id="KW-1185">Reference proteome</keyword>
<dbReference type="InterPro" id="IPR000914">
    <property type="entry name" value="SBP_5_dom"/>
</dbReference>
<dbReference type="EMBL" id="JAHKRT010000007">
    <property type="protein sequence ID" value="MBU3078962.1"/>
    <property type="molecule type" value="Genomic_DNA"/>
</dbReference>
<name>A0ABS6BKX4_9SPHN</name>
<evidence type="ECO:0000313" key="6">
    <source>
        <dbReference type="EMBL" id="MBU3078962.1"/>
    </source>
</evidence>
<evidence type="ECO:0000256" key="2">
    <source>
        <dbReference type="ARBA" id="ARBA00005695"/>
    </source>
</evidence>
<dbReference type="PANTHER" id="PTHR30290">
    <property type="entry name" value="PERIPLASMIC BINDING COMPONENT OF ABC TRANSPORTER"/>
    <property type="match status" value="1"/>
</dbReference>
<comment type="caution">
    <text evidence="6">The sequence shown here is derived from an EMBL/GenBank/DDBJ whole genome shotgun (WGS) entry which is preliminary data.</text>
</comment>
<gene>
    <name evidence="6" type="ORF">KOF26_13935</name>
</gene>
<dbReference type="Proteomes" id="UP000776276">
    <property type="component" value="Unassembled WGS sequence"/>
</dbReference>
<feature type="domain" description="Solute-binding protein family 5" evidence="5">
    <location>
        <begin position="68"/>
        <end position="379"/>
    </location>
</feature>
<keyword evidence="4" id="KW-0732">Signal</keyword>
<reference evidence="6 7" key="1">
    <citation type="submission" date="2021-06" db="EMBL/GenBank/DDBJ databases">
        <title>Sphingomonas sp. XMGL2, whole genome shotgun sequencing project.</title>
        <authorList>
            <person name="Zhao G."/>
            <person name="Shen L."/>
        </authorList>
    </citation>
    <scope>NUCLEOTIDE SEQUENCE [LARGE SCALE GENOMIC DNA]</scope>
    <source>
        <strain evidence="6 7">XMGL2</strain>
    </source>
</reference>
<dbReference type="Pfam" id="PF00496">
    <property type="entry name" value="SBP_bac_5"/>
    <property type="match status" value="1"/>
</dbReference>
<dbReference type="InterPro" id="IPR039424">
    <property type="entry name" value="SBP_5"/>
</dbReference>
<evidence type="ECO:0000256" key="4">
    <source>
        <dbReference type="ARBA" id="ARBA00022729"/>
    </source>
</evidence>
<comment type="subcellular location">
    <subcellularLocation>
        <location evidence="1">Periplasm</location>
    </subcellularLocation>
</comment>
<evidence type="ECO:0000259" key="5">
    <source>
        <dbReference type="Pfam" id="PF00496"/>
    </source>
</evidence>